<evidence type="ECO:0000256" key="6">
    <source>
        <dbReference type="ARBA" id="ARBA00022692"/>
    </source>
</evidence>
<name>A0A1I2F346_9GAMM</name>
<dbReference type="SUPFAM" id="SSF47384">
    <property type="entry name" value="Homodimeric domain of signal transducing histidine kinase"/>
    <property type="match status" value="1"/>
</dbReference>
<feature type="domain" description="HAMP" evidence="13">
    <location>
        <begin position="185"/>
        <end position="234"/>
    </location>
</feature>
<dbReference type="InterPro" id="IPR003661">
    <property type="entry name" value="HisK_dim/P_dom"/>
</dbReference>
<dbReference type="Proteomes" id="UP000199477">
    <property type="component" value="Unassembled WGS sequence"/>
</dbReference>
<keyword evidence="15" id="KW-1185">Reference proteome</keyword>
<evidence type="ECO:0000313" key="14">
    <source>
        <dbReference type="EMBL" id="SFE98930.1"/>
    </source>
</evidence>
<evidence type="ECO:0000256" key="4">
    <source>
        <dbReference type="ARBA" id="ARBA00022553"/>
    </source>
</evidence>
<evidence type="ECO:0000256" key="10">
    <source>
        <dbReference type="ARBA" id="ARBA00023136"/>
    </source>
</evidence>
<keyword evidence="8 11" id="KW-1133">Transmembrane helix</keyword>
<dbReference type="InterPro" id="IPR036097">
    <property type="entry name" value="HisK_dim/P_sf"/>
</dbReference>
<dbReference type="EMBL" id="FONH01000005">
    <property type="protein sequence ID" value="SFE98930.1"/>
    <property type="molecule type" value="Genomic_DNA"/>
</dbReference>
<accession>A0A1I2F346</accession>
<evidence type="ECO:0000256" key="2">
    <source>
        <dbReference type="ARBA" id="ARBA00004370"/>
    </source>
</evidence>
<protein>
    <recommendedName>
        <fullName evidence="3">histidine kinase</fullName>
        <ecNumber evidence="3">2.7.13.3</ecNumber>
    </recommendedName>
</protein>
<evidence type="ECO:0000256" key="8">
    <source>
        <dbReference type="ARBA" id="ARBA00022989"/>
    </source>
</evidence>
<dbReference type="GO" id="GO:0005886">
    <property type="term" value="C:plasma membrane"/>
    <property type="evidence" value="ECO:0007669"/>
    <property type="project" value="TreeGrafter"/>
</dbReference>
<proteinExistence type="predicted"/>
<evidence type="ECO:0000256" key="7">
    <source>
        <dbReference type="ARBA" id="ARBA00022777"/>
    </source>
</evidence>
<keyword evidence="5" id="KW-0808">Transferase</keyword>
<dbReference type="Gene3D" id="3.30.565.10">
    <property type="entry name" value="Histidine kinase-like ATPase, C-terminal domain"/>
    <property type="match status" value="1"/>
</dbReference>
<feature type="transmembrane region" description="Helical" evidence="11">
    <location>
        <begin position="12"/>
        <end position="33"/>
    </location>
</feature>
<evidence type="ECO:0000313" key="15">
    <source>
        <dbReference type="Proteomes" id="UP000199477"/>
    </source>
</evidence>
<dbReference type="InterPro" id="IPR036890">
    <property type="entry name" value="HATPase_C_sf"/>
</dbReference>
<comment type="subcellular location">
    <subcellularLocation>
        <location evidence="2">Membrane</location>
    </subcellularLocation>
</comment>
<dbReference type="EC" id="2.7.13.3" evidence="3"/>
<evidence type="ECO:0000259" key="12">
    <source>
        <dbReference type="PROSITE" id="PS50109"/>
    </source>
</evidence>
<dbReference type="PROSITE" id="PS50885">
    <property type="entry name" value="HAMP"/>
    <property type="match status" value="1"/>
</dbReference>
<dbReference type="CDD" id="cd06225">
    <property type="entry name" value="HAMP"/>
    <property type="match status" value="1"/>
</dbReference>
<dbReference type="Gene3D" id="1.10.287.130">
    <property type="match status" value="1"/>
</dbReference>
<sequence>MNRPNAWRSATSRLILIYGALFAAWGLVLVGVIQWESTRYLNTVIDQMLEQRMHYLATTETSRLGATVDAAITIDPHGVMSVGLFDAAGKPLAGNIARMPAELAPDGKVRLLAQGLPRPDRDGSQVRARALASRLADGRILVIAKDNSTVDGLGAIVWRALLWAISLTVIPGLLGGFLLRRGPEKRIRALQQATDPIRQGDLTKRLPVSGRGDEVDVLAAIVNTMLGEIERLMNEVKGVCDNIAHDLRTPLTRLRARLYRAQQQLAEQPEAALVEASIVDIDQVLGRFRALLRVSELEDGRRNACFDEVDLGGVLQQVHEFYAPVAEDRGQPFVLDIEPTVPVRGDAHLLFEALANLVGNAIKFTPAGGEVRLRARMDSRGPRISILDQGPGIPAHERDAVTRRFYRGDNSRAMPGSGLGLSIVSAIVRLHGFALDIGEQKEGPGSRITLYGYTVKPGEVPGTCLSRTVTPEAPAERIPPVAATG</sequence>
<dbReference type="SUPFAM" id="SSF55874">
    <property type="entry name" value="ATPase domain of HSP90 chaperone/DNA topoisomerase II/histidine kinase"/>
    <property type="match status" value="1"/>
</dbReference>
<dbReference type="STRING" id="500610.SAMN02799615_02186"/>
<reference evidence="15" key="1">
    <citation type="submission" date="2016-10" db="EMBL/GenBank/DDBJ databases">
        <authorList>
            <person name="Varghese N."/>
            <person name="Submissions S."/>
        </authorList>
    </citation>
    <scope>NUCLEOTIDE SEQUENCE [LARGE SCALE GENOMIC DNA]</scope>
    <source>
        <strain evidence="15">UNC178MFTsu3.1</strain>
    </source>
</reference>
<dbReference type="SMART" id="SM00387">
    <property type="entry name" value="HATPase_c"/>
    <property type="match status" value="1"/>
</dbReference>
<evidence type="ECO:0000256" key="1">
    <source>
        <dbReference type="ARBA" id="ARBA00000085"/>
    </source>
</evidence>
<evidence type="ECO:0000259" key="13">
    <source>
        <dbReference type="PROSITE" id="PS50885"/>
    </source>
</evidence>
<dbReference type="InterPro" id="IPR004358">
    <property type="entry name" value="Sig_transdc_His_kin-like_C"/>
</dbReference>
<evidence type="ECO:0000256" key="11">
    <source>
        <dbReference type="SAM" id="Phobius"/>
    </source>
</evidence>
<dbReference type="InterPro" id="IPR005467">
    <property type="entry name" value="His_kinase_dom"/>
</dbReference>
<dbReference type="PANTHER" id="PTHR45436">
    <property type="entry name" value="SENSOR HISTIDINE KINASE YKOH"/>
    <property type="match status" value="1"/>
</dbReference>
<dbReference type="InterPro" id="IPR003594">
    <property type="entry name" value="HATPase_dom"/>
</dbReference>
<comment type="catalytic activity">
    <reaction evidence="1">
        <text>ATP + protein L-histidine = ADP + protein N-phospho-L-histidine.</text>
        <dbReference type="EC" id="2.7.13.3"/>
    </reaction>
</comment>
<feature type="transmembrane region" description="Helical" evidence="11">
    <location>
        <begin position="156"/>
        <end position="179"/>
    </location>
</feature>
<organism evidence="14 15">
    <name type="scientific">Dyella marensis</name>
    <dbReference type="NCBI Taxonomy" id="500610"/>
    <lineage>
        <taxon>Bacteria</taxon>
        <taxon>Pseudomonadati</taxon>
        <taxon>Pseudomonadota</taxon>
        <taxon>Gammaproteobacteria</taxon>
        <taxon>Lysobacterales</taxon>
        <taxon>Rhodanobacteraceae</taxon>
        <taxon>Dyella</taxon>
    </lineage>
</organism>
<dbReference type="InterPro" id="IPR003660">
    <property type="entry name" value="HAMP_dom"/>
</dbReference>
<dbReference type="AlphaFoldDB" id="A0A1I2F346"/>
<dbReference type="PANTHER" id="PTHR45436:SF8">
    <property type="entry name" value="HISTIDINE KINASE"/>
    <property type="match status" value="1"/>
</dbReference>
<dbReference type="SMART" id="SM00304">
    <property type="entry name" value="HAMP"/>
    <property type="match status" value="1"/>
</dbReference>
<keyword evidence="9" id="KW-0902">Two-component regulatory system</keyword>
<dbReference type="PRINTS" id="PR00344">
    <property type="entry name" value="BCTRLSENSOR"/>
</dbReference>
<dbReference type="Pfam" id="PF00672">
    <property type="entry name" value="HAMP"/>
    <property type="match status" value="1"/>
</dbReference>
<dbReference type="PROSITE" id="PS50109">
    <property type="entry name" value="HIS_KIN"/>
    <property type="match status" value="1"/>
</dbReference>
<evidence type="ECO:0000256" key="3">
    <source>
        <dbReference type="ARBA" id="ARBA00012438"/>
    </source>
</evidence>
<keyword evidence="6 11" id="KW-0812">Transmembrane</keyword>
<evidence type="ECO:0000256" key="5">
    <source>
        <dbReference type="ARBA" id="ARBA00022679"/>
    </source>
</evidence>
<dbReference type="RefSeq" id="WP_051548366.1">
    <property type="nucleotide sequence ID" value="NZ_FONH01000005.1"/>
</dbReference>
<dbReference type="GO" id="GO:0000155">
    <property type="term" value="F:phosphorelay sensor kinase activity"/>
    <property type="evidence" value="ECO:0007669"/>
    <property type="project" value="InterPro"/>
</dbReference>
<dbReference type="InterPro" id="IPR050428">
    <property type="entry name" value="TCS_sensor_his_kinase"/>
</dbReference>
<feature type="domain" description="Histidine kinase" evidence="12">
    <location>
        <begin position="242"/>
        <end position="450"/>
    </location>
</feature>
<gene>
    <name evidence="14" type="ORF">SAMN02799615_02186</name>
</gene>
<evidence type="ECO:0000256" key="9">
    <source>
        <dbReference type="ARBA" id="ARBA00023012"/>
    </source>
</evidence>
<keyword evidence="7 14" id="KW-0418">Kinase</keyword>
<dbReference type="SUPFAM" id="SSF158472">
    <property type="entry name" value="HAMP domain-like"/>
    <property type="match status" value="1"/>
</dbReference>
<keyword evidence="4" id="KW-0597">Phosphoprotein</keyword>
<dbReference type="Pfam" id="PF02518">
    <property type="entry name" value="HATPase_c"/>
    <property type="match status" value="1"/>
</dbReference>
<keyword evidence="10 11" id="KW-0472">Membrane</keyword>
<dbReference type="CDD" id="cd00082">
    <property type="entry name" value="HisKA"/>
    <property type="match status" value="1"/>
</dbReference>